<protein>
    <submittedName>
        <fullName evidence="2">Uncharacterized protein</fullName>
    </submittedName>
</protein>
<organism evidence="2 3">
    <name type="scientific">Laribacter hongkongensis</name>
    <dbReference type="NCBI Taxonomy" id="168471"/>
    <lineage>
        <taxon>Bacteria</taxon>
        <taxon>Pseudomonadati</taxon>
        <taxon>Pseudomonadota</taxon>
        <taxon>Betaproteobacteria</taxon>
        <taxon>Neisseriales</taxon>
        <taxon>Aquaspirillaceae</taxon>
        <taxon>Laribacter</taxon>
    </lineage>
</organism>
<name>A0A248LKY1_9NEIS</name>
<dbReference type="EMBL" id="CP022115">
    <property type="protein sequence ID" value="ASJ24823.1"/>
    <property type="molecule type" value="Genomic_DNA"/>
</dbReference>
<sequence>MTRQGIKGSNIDLDGVQPVLAARQEPVSAGSCAPVSKTAWQAAGNPAGHSGKRHTPARINAKGFKVFAWLCLLTGGFYVFK</sequence>
<reference evidence="3" key="1">
    <citation type="submission" date="2017-06" db="EMBL/GenBank/DDBJ databases">
        <title>Whole genome sequence of Laribacter hongkongensis LHGZ1.</title>
        <authorList>
            <person name="Chen D."/>
            <person name="Wu H."/>
            <person name="Chen J."/>
        </authorList>
    </citation>
    <scope>NUCLEOTIDE SEQUENCE [LARGE SCALE GENOMIC DNA]</scope>
    <source>
        <strain evidence="3">LHGZ1</strain>
    </source>
</reference>
<evidence type="ECO:0000313" key="2">
    <source>
        <dbReference type="EMBL" id="ASJ24823.1"/>
    </source>
</evidence>
<evidence type="ECO:0000313" key="3">
    <source>
        <dbReference type="Proteomes" id="UP000197424"/>
    </source>
</evidence>
<keyword evidence="1" id="KW-0812">Transmembrane</keyword>
<dbReference type="Proteomes" id="UP000197424">
    <property type="component" value="Chromosome"/>
</dbReference>
<gene>
    <name evidence="2" type="ORF">LHGZ1_1992</name>
</gene>
<feature type="transmembrane region" description="Helical" evidence="1">
    <location>
        <begin position="63"/>
        <end position="80"/>
    </location>
</feature>
<dbReference type="AlphaFoldDB" id="A0A248LKY1"/>
<proteinExistence type="predicted"/>
<keyword evidence="1" id="KW-0472">Membrane</keyword>
<keyword evidence="1" id="KW-1133">Transmembrane helix</keyword>
<dbReference type="RefSeq" id="WP_147640201.1">
    <property type="nucleotide sequence ID" value="NZ_CP022115.1"/>
</dbReference>
<evidence type="ECO:0000256" key="1">
    <source>
        <dbReference type="SAM" id="Phobius"/>
    </source>
</evidence>
<accession>A0A248LKY1</accession>